<dbReference type="RefSeq" id="WP_135795908.1">
    <property type="nucleotide sequence ID" value="NZ_CP032096.1"/>
</dbReference>
<dbReference type="Proteomes" id="UP000296201">
    <property type="component" value="Chromosome"/>
</dbReference>
<gene>
    <name evidence="1" type="ORF">GHNINEIG_01326</name>
</gene>
<keyword evidence="1" id="KW-0969">Cilium</keyword>
<keyword evidence="1" id="KW-0282">Flagellum</keyword>
<keyword evidence="1" id="KW-0966">Cell projection</keyword>
<accession>A0A4V1C8W0</accession>
<dbReference type="EMBL" id="CP032096">
    <property type="protein sequence ID" value="QBZ83274.1"/>
    <property type="molecule type" value="Genomic_DNA"/>
</dbReference>
<reference evidence="1 2" key="1">
    <citation type="submission" date="2018-08" db="EMBL/GenBank/DDBJ databases">
        <title>Horizontal acquisition of hydrogen conversion ability and other habitat adaptations in Hydrogenovibrio crunogenus strains.</title>
        <authorList>
            <person name="Gonnella G."/>
            <person name="Adam N."/>
            <person name="Perner M."/>
        </authorList>
    </citation>
    <scope>NUCLEOTIDE SEQUENCE [LARGE SCALE GENOMIC DNA]</scope>
    <source>
        <strain evidence="1 2">SP-41</strain>
    </source>
</reference>
<keyword evidence="2" id="KW-1185">Reference proteome</keyword>
<evidence type="ECO:0000313" key="2">
    <source>
        <dbReference type="Proteomes" id="UP000296201"/>
    </source>
</evidence>
<evidence type="ECO:0000313" key="1">
    <source>
        <dbReference type="EMBL" id="QBZ83274.1"/>
    </source>
</evidence>
<protein>
    <submittedName>
        <fullName evidence="1">Flagellar biosynthesis protein FlgE</fullName>
    </submittedName>
</protein>
<sequence length="73" mass="7976">MQVSNSAAAFAYQGMQDGFNRLADNSQQLANPNNTDKTEALVDLKQNETQVQASAKSFKSYDDMIGTLIDIMA</sequence>
<organism evidence="1 2">
    <name type="scientific">Hydrogenovibrio crunogenus</name>
    <dbReference type="NCBI Taxonomy" id="39765"/>
    <lineage>
        <taxon>Bacteria</taxon>
        <taxon>Pseudomonadati</taxon>
        <taxon>Pseudomonadota</taxon>
        <taxon>Gammaproteobacteria</taxon>
        <taxon>Thiotrichales</taxon>
        <taxon>Piscirickettsiaceae</taxon>
        <taxon>Hydrogenovibrio</taxon>
    </lineage>
</organism>
<proteinExistence type="predicted"/>
<dbReference type="OrthoDB" id="5705747at2"/>
<name>A0A4V1C8W0_9GAMM</name>
<dbReference type="AlphaFoldDB" id="A0A4V1C8W0"/>